<gene>
    <name evidence="1" type="ORF">KZ829_41440</name>
</gene>
<evidence type="ECO:0008006" key="3">
    <source>
        <dbReference type="Google" id="ProtNLM"/>
    </source>
</evidence>
<name>A0ABS7BH36_9ACTN</name>
<dbReference type="PROSITE" id="PS51257">
    <property type="entry name" value="PROKAR_LIPOPROTEIN"/>
    <property type="match status" value="1"/>
</dbReference>
<dbReference type="Proteomes" id="UP001519863">
    <property type="component" value="Unassembled WGS sequence"/>
</dbReference>
<comment type="caution">
    <text evidence="1">The sequence shown here is derived from an EMBL/GenBank/DDBJ whole genome shotgun (WGS) entry which is preliminary data.</text>
</comment>
<protein>
    <recommendedName>
        <fullName evidence="3">DUF3558 domain-containing protein</fullName>
    </recommendedName>
</protein>
<keyword evidence="2" id="KW-1185">Reference proteome</keyword>
<organism evidence="1 2">
    <name type="scientific">Actinoplanes hulinensis</name>
    <dbReference type="NCBI Taxonomy" id="1144547"/>
    <lineage>
        <taxon>Bacteria</taxon>
        <taxon>Bacillati</taxon>
        <taxon>Actinomycetota</taxon>
        <taxon>Actinomycetes</taxon>
        <taxon>Micromonosporales</taxon>
        <taxon>Micromonosporaceae</taxon>
        <taxon>Actinoplanes</taxon>
    </lineage>
</organism>
<proteinExistence type="predicted"/>
<evidence type="ECO:0000313" key="2">
    <source>
        <dbReference type="Proteomes" id="UP001519863"/>
    </source>
</evidence>
<dbReference type="RefSeq" id="WP_220149323.1">
    <property type="nucleotide sequence ID" value="NZ_JAHXZI010000039.1"/>
</dbReference>
<reference evidence="1 2" key="1">
    <citation type="journal article" date="2013" name="Antonie Van Leeuwenhoek">
        <title>Actinoplanes hulinensis sp. nov., a novel actinomycete isolated from soybean root (Glycine max (L.) Merr).</title>
        <authorList>
            <person name="Shen Y."/>
            <person name="Liu C."/>
            <person name="Wang X."/>
            <person name="Zhao J."/>
            <person name="Jia F."/>
            <person name="Zhang Y."/>
            <person name="Wang L."/>
            <person name="Yang D."/>
            <person name="Xiang W."/>
        </authorList>
    </citation>
    <scope>NUCLEOTIDE SEQUENCE [LARGE SCALE GENOMIC DNA]</scope>
    <source>
        <strain evidence="1 2">NEAU-M9</strain>
    </source>
</reference>
<accession>A0ABS7BH36</accession>
<dbReference type="EMBL" id="JAHXZI010000039">
    <property type="protein sequence ID" value="MBW6440209.1"/>
    <property type="molecule type" value="Genomic_DNA"/>
</dbReference>
<sequence>MGRSWSIVWTGAALAVLTGCATVEQRGPAAVSTPPSVLPVYYTGLSGECPVLKSTEAKRFTGARVGNRTRTPKPTSRFERIDCDWYPSSGVAPWVVVAITIFLEPSTAQQMAESAFTQARDYDTGRAKADSSHAIQATESTTPNGPAYVVVDASGDGLTADMDQLWQGTRIGNTLVTVTLFEKLDAGAHGSARADKLMTELSATSQSITAEIAGQLVPRA</sequence>
<evidence type="ECO:0000313" key="1">
    <source>
        <dbReference type="EMBL" id="MBW6440209.1"/>
    </source>
</evidence>